<dbReference type="EnsemblMetazoa" id="PPA21755.1">
    <property type="protein sequence ID" value="PPA21755.1"/>
    <property type="gene ID" value="WBGene00111309"/>
</dbReference>
<dbReference type="AlphaFoldDB" id="A0A2A6D0R5"/>
<evidence type="ECO:0000313" key="2">
    <source>
        <dbReference type="EnsemblMetazoa" id="PPA21755.1"/>
    </source>
</evidence>
<protein>
    <submittedName>
        <fullName evidence="2">Uncharacterized protein</fullName>
    </submittedName>
</protein>
<evidence type="ECO:0000256" key="1">
    <source>
        <dbReference type="SAM" id="MobiDB-lite"/>
    </source>
</evidence>
<gene>
    <name evidence="2" type="primary">WBGene00111309</name>
</gene>
<feature type="region of interest" description="Disordered" evidence="1">
    <location>
        <begin position="76"/>
        <end position="107"/>
    </location>
</feature>
<name>A0A2A6D0R5_PRIPA</name>
<evidence type="ECO:0000313" key="3">
    <source>
        <dbReference type="Proteomes" id="UP000005239"/>
    </source>
</evidence>
<sequence length="271" mass="30929">MGTPTSSILFALSFSHGYFPHFSNHFEAKREAGLLVIEFLSQSRNPHKRKNKEQSCMEFSKDSVIAHLKEAECEFEPEERKRKRRSKINTPESLEALKESGDGEEGDILLNEGSPISDFCEVMVGERSSGDFIRELEEQKREEVAVLLKMMINRGLKPVKTSDWAEEAGIDDYYLNTYAQEACKKLPPGIVKMKKEEFVMGDALTEYVNLTKIIYAHEVVVILDEEDKIKEKEIAFNLGVSSLEGFLKMKTIAEVFYVEKKNGELQVSMRV</sequence>
<accession>A0A2A6D0R5</accession>
<dbReference type="Proteomes" id="UP000005239">
    <property type="component" value="Unassembled WGS sequence"/>
</dbReference>
<reference evidence="2" key="2">
    <citation type="submission" date="2022-06" db="UniProtKB">
        <authorList>
            <consortium name="EnsemblMetazoa"/>
        </authorList>
    </citation>
    <scope>IDENTIFICATION</scope>
    <source>
        <strain evidence="2">PS312</strain>
    </source>
</reference>
<reference evidence="3" key="1">
    <citation type="journal article" date="2008" name="Nat. Genet.">
        <title>The Pristionchus pacificus genome provides a unique perspective on nematode lifestyle and parasitism.</title>
        <authorList>
            <person name="Dieterich C."/>
            <person name="Clifton S.W."/>
            <person name="Schuster L.N."/>
            <person name="Chinwalla A."/>
            <person name="Delehaunty K."/>
            <person name="Dinkelacker I."/>
            <person name="Fulton L."/>
            <person name="Fulton R."/>
            <person name="Godfrey J."/>
            <person name="Minx P."/>
            <person name="Mitreva M."/>
            <person name="Roeseler W."/>
            <person name="Tian H."/>
            <person name="Witte H."/>
            <person name="Yang S.P."/>
            <person name="Wilson R.K."/>
            <person name="Sommer R.J."/>
        </authorList>
    </citation>
    <scope>NUCLEOTIDE SEQUENCE [LARGE SCALE GENOMIC DNA]</scope>
    <source>
        <strain evidence="3">PS312</strain>
    </source>
</reference>
<accession>A0A8R1UDH7</accession>
<keyword evidence="3" id="KW-1185">Reference proteome</keyword>
<organism evidence="2 3">
    <name type="scientific">Pristionchus pacificus</name>
    <name type="common">Parasitic nematode worm</name>
    <dbReference type="NCBI Taxonomy" id="54126"/>
    <lineage>
        <taxon>Eukaryota</taxon>
        <taxon>Metazoa</taxon>
        <taxon>Ecdysozoa</taxon>
        <taxon>Nematoda</taxon>
        <taxon>Chromadorea</taxon>
        <taxon>Rhabditida</taxon>
        <taxon>Rhabditina</taxon>
        <taxon>Diplogasteromorpha</taxon>
        <taxon>Diplogasteroidea</taxon>
        <taxon>Neodiplogasteridae</taxon>
        <taxon>Pristionchus</taxon>
    </lineage>
</organism>
<proteinExistence type="predicted"/>